<name>A0A0F9PQ36_9ZZZZ</name>
<gene>
    <name evidence="1" type="ORF">LCGC14_0871770</name>
</gene>
<protein>
    <recommendedName>
        <fullName evidence="2">Glycosyltransferase subfamily 4-like N-terminal domain-containing protein</fullName>
    </recommendedName>
</protein>
<dbReference type="EMBL" id="LAZR01002698">
    <property type="protein sequence ID" value="KKN26737.1"/>
    <property type="molecule type" value="Genomic_DNA"/>
</dbReference>
<reference evidence="1" key="1">
    <citation type="journal article" date="2015" name="Nature">
        <title>Complex archaea that bridge the gap between prokaryotes and eukaryotes.</title>
        <authorList>
            <person name="Spang A."/>
            <person name="Saw J.H."/>
            <person name="Jorgensen S.L."/>
            <person name="Zaremba-Niedzwiedzka K."/>
            <person name="Martijn J."/>
            <person name="Lind A.E."/>
            <person name="van Eijk R."/>
            <person name="Schleper C."/>
            <person name="Guy L."/>
            <person name="Ettema T.J."/>
        </authorList>
    </citation>
    <scope>NUCLEOTIDE SEQUENCE</scope>
</reference>
<evidence type="ECO:0008006" key="2">
    <source>
        <dbReference type="Google" id="ProtNLM"/>
    </source>
</evidence>
<organism evidence="1">
    <name type="scientific">marine sediment metagenome</name>
    <dbReference type="NCBI Taxonomy" id="412755"/>
    <lineage>
        <taxon>unclassified sequences</taxon>
        <taxon>metagenomes</taxon>
        <taxon>ecological metagenomes</taxon>
    </lineage>
</organism>
<dbReference type="AlphaFoldDB" id="A0A0F9PQ36"/>
<sequence>MSNQPIVIISSYPPRLCGIATFAEEAREFIQKTKPNREILVISHTDAERENIFPINDIKWWKPVAKKIIDLNPYAIHLEHEYGLYEYRDIRGIGDFCQFRKRILKKFVI</sequence>
<proteinExistence type="predicted"/>
<accession>A0A0F9PQ36</accession>
<evidence type="ECO:0000313" key="1">
    <source>
        <dbReference type="EMBL" id="KKN26737.1"/>
    </source>
</evidence>
<comment type="caution">
    <text evidence="1">The sequence shown here is derived from an EMBL/GenBank/DDBJ whole genome shotgun (WGS) entry which is preliminary data.</text>
</comment>